<sequence length="275" mass="31515">MEELISNKGKAKLESGLGDSHSDQLRKLSQGKKYLFPIPKELRDKIYEVVLTLPNCLISEEEAVEGFKKYGKSHCSRMSHTYPLEVGGGSPFDLSILLTSKITYMEAYPIFYKVNTIYFRDTSILLRFLTNIGPARRHALTHVGFDWTGKESVAAFRMLKTCPNLKTVRFTFPTSTPTGYHDLRQVRGLDNVMRLTKFIWNENYGRTVLQWCTEEDEDILPEDIENEDDMDIASERRVPAFEKLKAGMMRPKTEKEAERLGKMMEKALVLGGSKK</sequence>
<keyword evidence="2" id="KW-1185">Reference proteome</keyword>
<evidence type="ECO:0000313" key="1">
    <source>
        <dbReference type="EMBL" id="CAF9922326.1"/>
    </source>
</evidence>
<protein>
    <submittedName>
        <fullName evidence="1">Uncharacterized protein</fullName>
    </submittedName>
</protein>
<dbReference type="EMBL" id="CAJPDS010000030">
    <property type="protein sequence ID" value="CAF9922326.1"/>
    <property type="molecule type" value="Genomic_DNA"/>
</dbReference>
<proteinExistence type="predicted"/>
<name>A0A8H3FJY7_9LECA</name>
<dbReference type="AlphaFoldDB" id="A0A8H3FJY7"/>
<dbReference type="Proteomes" id="UP000664521">
    <property type="component" value="Unassembled WGS sequence"/>
</dbReference>
<reference evidence="1" key="1">
    <citation type="submission" date="2021-03" db="EMBL/GenBank/DDBJ databases">
        <authorList>
            <person name="Tagirdzhanova G."/>
        </authorList>
    </citation>
    <scope>NUCLEOTIDE SEQUENCE</scope>
</reference>
<evidence type="ECO:0000313" key="2">
    <source>
        <dbReference type="Proteomes" id="UP000664521"/>
    </source>
</evidence>
<dbReference type="PANTHER" id="PTHR38790">
    <property type="entry name" value="2EXR DOMAIN-CONTAINING PROTEIN-RELATED"/>
    <property type="match status" value="1"/>
</dbReference>
<dbReference type="PANTHER" id="PTHR38790:SF4">
    <property type="entry name" value="2EXR DOMAIN-CONTAINING PROTEIN"/>
    <property type="match status" value="1"/>
</dbReference>
<accession>A0A8H3FJY7</accession>
<organism evidence="1 2">
    <name type="scientific">Heterodermia speciosa</name>
    <dbReference type="NCBI Taxonomy" id="116794"/>
    <lineage>
        <taxon>Eukaryota</taxon>
        <taxon>Fungi</taxon>
        <taxon>Dikarya</taxon>
        <taxon>Ascomycota</taxon>
        <taxon>Pezizomycotina</taxon>
        <taxon>Lecanoromycetes</taxon>
        <taxon>OSLEUM clade</taxon>
        <taxon>Lecanoromycetidae</taxon>
        <taxon>Caliciales</taxon>
        <taxon>Physciaceae</taxon>
        <taxon>Heterodermia</taxon>
    </lineage>
</organism>
<comment type="caution">
    <text evidence="1">The sequence shown here is derived from an EMBL/GenBank/DDBJ whole genome shotgun (WGS) entry which is preliminary data.</text>
</comment>
<dbReference type="OrthoDB" id="5413827at2759"/>
<gene>
    <name evidence="1" type="ORF">HETSPECPRED_005040</name>
</gene>